<dbReference type="OrthoDB" id="427021at2"/>
<gene>
    <name evidence="1" type="ORF">BJP34_20310</name>
</gene>
<name>A0A1D8TVB6_9CYAN</name>
<dbReference type="InterPro" id="IPR036388">
    <property type="entry name" value="WH-like_DNA-bd_sf"/>
</dbReference>
<dbReference type="AlphaFoldDB" id="A0A1D8TVB6"/>
<evidence type="ECO:0000313" key="1">
    <source>
        <dbReference type="EMBL" id="AOX01475.1"/>
    </source>
</evidence>
<dbReference type="InterPro" id="IPR009057">
    <property type="entry name" value="Homeodomain-like_sf"/>
</dbReference>
<organism evidence="1 2">
    <name type="scientific">Moorena producens PAL-8-15-08-1</name>
    <dbReference type="NCBI Taxonomy" id="1458985"/>
    <lineage>
        <taxon>Bacteria</taxon>
        <taxon>Bacillati</taxon>
        <taxon>Cyanobacteriota</taxon>
        <taxon>Cyanophyceae</taxon>
        <taxon>Coleofasciculales</taxon>
        <taxon>Coleofasciculaceae</taxon>
        <taxon>Moorena</taxon>
    </lineage>
</organism>
<protein>
    <submittedName>
        <fullName evidence="1">Transcriptional regulator</fullName>
    </submittedName>
</protein>
<reference evidence="2" key="1">
    <citation type="submission" date="2016-10" db="EMBL/GenBank/DDBJ databases">
        <title>Comparative genomics uncovers the prolific and rare metabolic potential of the cyanobacterial genus Moorea.</title>
        <authorList>
            <person name="Leao T."/>
            <person name="Castelao G."/>
            <person name="Korobeynikov A."/>
            <person name="Monroe E.A."/>
            <person name="Podell S."/>
            <person name="Glukhov E."/>
            <person name="Allen E."/>
            <person name="Gerwick W.H."/>
            <person name="Gerwick L."/>
        </authorList>
    </citation>
    <scope>NUCLEOTIDE SEQUENCE [LARGE SCALE GENOMIC DNA]</scope>
    <source>
        <strain evidence="2">PAL-8-15-08-1</strain>
    </source>
</reference>
<dbReference type="EMBL" id="CP017599">
    <property type="protein sequence ID" value="AOX01475.1"/>
    <property type="molecule type" value="Genomic_DNA"/>
</dbReference>
<evidence type="ECO:0000313" key="2">
    <source>
        <dbReference type="Proteomes" id="UP000177870"/>
    </source>
</evidence>
<sequence>MKAYSVDLRQKIIDAYNQGNISQRKLAKQFNVALSFVQKLLKQYRETGNIAPKVRTKQTPIKLTPEQLNILRDLVIKNNDATLDELRIWLAEETGVLIGHSTVDRMIKRLNLTRKKNFRHHKKRKK</sequence>
<dbReference type="SUPFAM" id="SSF46689">
    <property type="entry name" value="Homeodomain-like"/>
    <property type="match status" value="1"/>
</dbReference>
<dbReference type="Proteomes" id="UP000177870">
    <property type="component" value="Chromosome"/>
</dbReference>
<dbReference type="STRING" id="1458985.BJP34_20310"/>
<dbReference type="Pfam" id="PF13565">
    <property type="entry name" value="HTH_32"/>
    <property type="match status" value="1"/>
</dbReference>
<accession>A0A1D8TVB6</accession>
<dbReference type="KEGG" id="mpro:BJP34_20310"/>
<dbReference type="RefSeq" id="WP_070393914.1">
    <property type="nucleotide sequence ID" value="NZ_CP017599.1"/>
</dbReference>
<proteinExistence type="predicted"/>
<dbReference type="Gene3D" id="1.10.10.10">
    <property type="entry name" value="Winged helix-like DNA-binding domain superfamily/Winged helix DNA-binding domain"/>
    <property type="match status" value="1"/>
</dbReference>